<gene>
    <name evidence="6" type="ORF">IAA55_01420</name>
</gene>
<dbReference type="GO" id="GO:0097367">
    <property type="term" value="F:carbohydrate derivative binding"/>
    <property type="evidence" value="ECO:0007669"/>
    <property type="project" value="InterPro"/>
</dbReference>
<dbReference type="InterPro" id="IPR035472">
    <property type="entry name" value="RpiR-like_SIS"/>
</dbReference>
<dbReference type="InterPro" id="IPR009057">
    <property type="entry name" value="Homeodomain-like_sf"/>
</dbReference>
<dbReference type="Pfam" id="PF01418">
    <property type="entry name" value="HTH_6"/>
    <property type="match status" value="1"/>
</dbReference>
<dbReference type="InterPro" id="IPR001347">
    <property type="entry name" value="SIS_dom"/>
</dbReference>
<dbReference type="Pfam" id="PF01380">
    <property type="entry name" value="SIS"/>
    <property type="match status" value="1"/>
</dbReference>
<evidence type="ECO:0000259" key="4">
    <source>
        <dbReference type="PROSITE" id="PS51071"/>
    </source>
</evidence>
<sequence>MKGNPIIQIKNCYDSLHNKEKMIADVILKNPEKIPYISVVDLARQAETSCSSVVRFCKIMGYSGYSEFKTELAMYSYDLSGNLHYTLDEKDSSASAAAQNLFQLHSRELSAAADQIDCARLEDAADAMSSASCVYIFGNLYSGLIASAFQARLKSIGIPCFLSWDKRSGQQDILTIGDDGVFLAITMSGFSKDTVHLARTAKEKGSTVIALTTCGVSPIVETCSIPLVVPLSSHSLMESRFSADILFQDVLNLLFILLDERQNPERRKRYENFFAELIHDAAMGITNET</sequence>
<dbReference type="Gene3D" id="3.40.50.10490">
    <property type="entry name" value="Glucose-6-phosphate isomerase like protein, domain 1"/>
    <property type="match status" value="1"/>
</dbReference>
<keyword evidence="3" id="KW-0804">Transcription</keyword>
<name>A0A9D1E8G1_9FIRM</name>
<dbReference type="PANTHER" id="PTHR30514">
    <property type="entry name" value="GLUCOKINASE"/>
    <property type="match status" value="1"/>
</dbReference>
<evidence type="ECO:0000259" key="5">
    <source>
        <dbReference type="PROSITE" id="PS51464"/>
    </source>
</evidence>
<dbReference type="PANTHER" id="PTHR30514:SF1">
    <property type="entry name" value="HTH-TYPE TRANSCRIPTIONAL REGULATOR HEXR-RELATED"/>
    <property type="match status" value="1"/>
</dbReference>
<proteinExistence type="predicted"/>
<dbReference type="SUPFAM" id="SSF46689">
    <property type="entry name" value="Homeodomain-like"/>
    <property type="match status" value="1"/>
</dbReference>
<keyword evidence="2" id="KW-0238">DNA-binding</keyword>
<dbReference type="AlphaFoldDB" id="A0A9D1E8G1"/>
<evidence type="ECO:0000256" key="2">
    <source>
        <dbReference type="ARBA" id="ARBA00023125"/>
    </source>
</evidence>
<comment type="caution">
    <text evidence="6">The sequence shown here is derived from an EMBL/GenBank/DDBJ whole genome shotgun (WGS) entry which is preliminary data.</text>
</comment>
<dbReference type="InterPro" id="IPR046348">
    <property type="entry name" value="SIS_dom_sf"/>
</dbReference>
<keyword evidence="1" id="KW-0805">Transcription regulation</keyword>
<reference evidence="6" key="1">
    <citation type="submission" date="2020-10" db="EMBL/GenBank/DDBJ databases">
        <authorList>
            <person name="Gilroy R."/>
        </authorList>
    </citation>
    <scope>NUCLEOTIDE SEQUENCE</scope>
    <source>
        <strain evidence="6">ChiSjej5B23-6657</strain>
    </source>
</reference>
<reference evidence="6" key="2">
    <citation type="journal article" date="2021" name="PeerJ">
        <title>Extensive microbial diversity within the chicken gut microbiome revealed by metagenomics and culture.</title>
        <authorList>
            <person name="Gilroy R."/>
            <person name="Ravi A."/>
            <person name="Getino M."/>
            <person name="Pursley I."/>
            <person name="Horton D.L."/>
            <person name="Alikhan N.F."/>
            <person name="Baker D."/>
            <person name="Gharbi K."/>
            <person name="Hall N."/>
            <person name="Watson M."/>
            <person name="Adriaenssens E.M."/>
            <person name="Foster-Nyarko E."/>
            <person name="Jarju S."/>
            <person name="Secka A."/>
            <person name="Antonio M."/>
            <person name="Oren A."/>
            <person name="Chaudhuri R.R."/>
            <person name="La Ragione R."/>
            <person name="Hildebrand F."/>
            <person name="Pallen M.J."/>
        </authorList>
    </citation>
    <scope>NUCLEOTIDE SEQUENCE</scope>
    <source>
        <strain evidence="6">ChiSjej5B23-6657</strain>
    </source>
</reference>
<dbReference type="InterPro" id="IPR047640">
    <property type="entry name" value="RpiR-like"/>
</dbReference>
<dbReference type="CDD" id="cd05013">
    <property type="entry name" value="SIS_RpiR"/>
    <property type="match status" value="1"/>
</dbReference>
<dbReference type="GO" id="GO:0003677">
    <property type="term" value="F:DNA binding"/>
    <property type="evidence" value="ECO:0007669"/>
    <property type="project" value="UniProtKB-KW"/>
</dbReference>
<dbReference type="EMBL" id="DVHM01000026">
    <property type="protein sequence ID" value="HIR69921.1"/>
    <property type="molecule type" value="Genomic_DNA"/>
</dbReference>
<dbReference type="InterPro" id="IPR000281">
    <property type="entry name" value="HTH_RpiR"/>
</dbReference>
<evidence type="ECO:0000313" key="6">
    <source>
        <dbReference type="EMBL" id="HIR69921.1"/>
    </source>
</evidence>
<dbReference type="Gene3D" id="1.10.10.10">
    <property type="entry name" value="Winged helix-like DNA-binding domain superfamily/Winged helix DNA-binding domain"/>
    <property type="match status" value="1"/>
</dbReference>
<dbReference type="GO" id="GO:0003700">
    <property type="term" value="F:DNA-binding transcription factor activity"/>
    <property type="evidence" value="ECO:0007669"/>
    <property type="project" value="InterPro"/>
</dbReference>
<evidence type="ECO:0000313" key="7">
    <source>
        <dbReference type="Proteomes" id="UP000823912"/>
    </source>
</evidence>
<feature type="domain" description="HTH rpiR-type" evidence="4">
    <location>
        <begin position="3"/>
        <end position="79"/>
    </location>
</feature>
<protein>
    <submittedName>
        <fullName evidence="6">MurR/RpiR family transcriptional regulator</fullName>
    </submittedName>
</protein>
<evidence type="ECO:0000256" key="3">
    <source>
        <dbReference type="ARBA" id="ARBA00023163"/>
    </source>
</evidence>
<dbReference type="PROSITE" id="PS51071">
    <property type="entry name" value="HTH_RPIR"/>
    <property type="match status" value="1"/>
</dbReference>
<dbReference type="Proteomes" id="UP000823912">
    <property type="component" value="Unassembled WGS sequence"/>
</dbReference>
<feature type="domain" description="SIS" evidence="5">
    <location>
        <begin position="124"/>
        <end position="264"/>
    </location>
</feature>
<dbReference type="PROSITE" id="PS51464">
    <property type="entry name" value="SIS"/>
    <property type="match status" value="1"/>
</dbReference>
<dbReference type="GO" id="GO:1901135">
    <property type="term" value="P:carbohydrate derivative metabolic process"/>
    <property type="evidence" value="ECO:0007669"/>
    <property type="project" value="InterPro"/>
</dbReference>
<evidence type="ECO:0000256" key="1">
    <source>
        <dbReference type="ARBA" id="ARBA00023015"/>
    </source>
</evidence>
<dbReference type="InterPro" id="IPR036388">
    <property type="entry name" value="WH-like_DNA-bd_sf"/>
</dbReference>
<accession>A0A9D1E8G1</accession>
<organism evidence="6 7">
    <name type="scientific">Candidatus Pullilachnospira gallistercoris</name>
    <dbReference type="NCBI Taxonomy" id="2840911"/>
    <lineage>
        <taxon>Bacteria</taxon>
        <taxon>Bacillati</taxon>
        <taxon>Bacillota</taxon>
        <taxon>Clostridia</taxon>
        <taxon>Lachnospirales</taxon>
        <taxon>Lachnospiraceae</taxon>
        <taxon>Lachnospiraceae incertae sedis</taxon>
        <taxon>Candidatus Pullilachnospira</taxon>
    </lineage>
</organism>
<dbReference type="SUPFAM" id="SSF53697">
    <property type="entry name" value="SIS domain"/>
    <property type="match status" value="1"/>
</dbReference>